<comment type="caution">
    <text evidence="2">The sequence shown here is derived from an EMBL/GenBank/DDBJ whole genome shotgun (WGS) entry which is preliminary data.</text>
</comment>
<feature type="compositionally biased region" description="Basic and acidic residues" evidence="1">
    <location>
        <begin position="374"/>
        <end position="387"/>
    </location>
</feature>
<feature type="compositionally biased region" description="Low complexity" evidence="1">
    <location>
        <begin position="251"/>
        <end position="265"/>
    </location>
</feature>
<feature type="region of interest" description="Disordered" evidence="1">
    <location>
        <begin position="251"/>
        <end position="292"/>
    </location>
</feature>
<gene>
    <name evidence="2" type="ORF">HU200_041949</name>
</gene>
<keyword evidence="3" id="KW-1185">Reference proteome</keyword>
<name>A0A835BE56_9POAL</name>
<sequence length="526" mass="56697">MIRYDDPPLLAIVVPATVPRNGGYCLNGSSPYRHTSTWTSVRPVHTGQSFFVSGPSAHLSRAPGTIHGDPEMPGCKTARLPPPNRHYKTAPTGYERGRWNRCPWFLLIPTKAQIEHVCDGPTGPRSPTGVSVLPLPRINPRHYGAIARPTTLRQEESKLHSGEYNAVLYKSHAQLQNPTNKPTNQPRRFLRVRWCAICSPELCCAGTGRDERREEMRCKLHPYANAVGVCAPCLRDRLLALAAERAQAAADASTDGGSSSCGSSPPSLPLPARRRHHHGHAGEGGASARGLFPRSVSPYAAHRRSDAGAYGAATSSSAAQQQPNLLFFRTPQVGPTAAFHADDPAEEGGGRKKAGQQKRSFLSAIFGGGRRQHGRDEEAARRKEPPRRSTSWLSAIIRRKRRPVDLSTAASFPAPPAQVDEEPESPSGGSSNSWWFPSPSPARQQQHHRRRHGGGGGAGASGDGISGFTVCLSPLVRPSSAGGRRRCQPPDPSSLGESHRRHASAGGAASFGRNTSRKLADMGRFR</sequence>
<feature type="compositionally biased region" description="Gly residues" evidence="1">
    <location>
        <begin position="454"/>
        <end position="465"/>
    </location>
</feature>
<organism evidence="2 3">
    <name type="scientific">Digitaria exilis</name>
    <dbReference type="NCBI Taxonomy" id="1010633"/>
    <lineage>
        <taxon>Eukaryota</taxon>
        <taxon>Viridiplantae</taxon>
        <taxon>Streptophyta</taxon>
        <taxon>Embryophyta</taxon>
        <taxon>Tracheophyta</taxon>
        <taxon>Spermatophyta</taxon>
        <taxon>Magnoliopsida</taxon>
        <taxon>Liliopsida</taxon>
        <taxon>Poales</taxon>
        <taxon>Poaceae</taxon>
        <taxon>PACMAD clade</taxon>
        <taxon>Panicoideae</taxon>
        <taxon>Panicodae</taxon>
        <taxon>Paniceae</taxon>
        <taxon>Anthephorinae</taxon>
        <taxon>Digitaria</taxon>
    </lineage>
</organism>
<dbReference type="PANTHER" id="PTHR35486:SF8">
    <property type="entry name" value="EXPRESSED PROTEIN"/>
    <property type="match status" value="1"/>
</dbReference>
<feature type="compositionally biased region" description="Low complexity" evidence="1">
    <location>
        <begin position="425"/>
        <end position="444"/>
    </location>
</feature>
<dbReference type="OrthoDB" id="688025at2759"/>
<dbReference type="Proteomes" id="UP000636709">
    <property type="component" value="Unassembled WGS sequence"/>
</dbReference>
<evidence type="ECO:0000313" key="2">
    <source>
        <dbReference type="EMBL" id="KAF8689167.1"/>
    </source>
</evidence>
<evidence type="ECO:0000256" key="1">
    <source>
        <dbReference type="SAM" id="MobiDB-lite"/>
    </source>
</evidence>
<dbReference type="AlphaFoldDB" id="A0A835BE56"/>
<dbReference type="PANTHER" id="PTHR35486">
    <property type="entry name" value="EXPRESSED PROTEIN"/>
    <property type="match status" value="1"/>
</dbReference>
<accession>A0A835BE56</accession>
<protein>
    <submittedName>
        <fullName evidence="2">Uncharacterized protein</fullName>
    </submittedName>
</protein>
<feature type="region of interest" description="Disordered" evidence="1">
    <location>
        <begin position="335"/>
        <end position="526"/>
    </location>
</feature>
<feature type="region of interest" description="Disordered" evidence="1">
    <location>
        <begin position="64"/>
        <end position="86"/>
    </location>
</feature>
<evidence type="ECO:0000313" key="3">
    <source>
        <dbReference type="Proteomes" id="UP000636709"/>
    </source>
</evidence>
<dbReference type="EMBL" id="JACEFO010002022">
    <property type="protein sequence ID" value="KAF8689167.1"/>
    <property type="molecule type" value="Genomic_DNA"/>
</dbReference>
<dbReference type="Pfam" id="PF05340">
    <property type="entry name" value="DUF740"/>
    <property type="match status" value="1"/>
</dbReference>
<proteinExistence type="predicted"/>
<reference evidence="2" key="1">
    <citation type="submission" date="2020-07" db="EMBL/GenBank/DDBJ databases">
        <title>Genome sequence and genetic diversity analysis of an under-domesticated orphan crop, white fonio (Digitaria exilis).</title>
        <authorList>
            <person name="Bennetzen J.L."/>
            <person name="Chen S."/>
            <person name="Ma X."/>
            <person name="Wang X."/>
            <person name="Yssel A.E.J."/>
            <person name="Chaluvadi S.R."/>
            <person name="Johnson M."/>
            <person name="Gangashetty P."/>
            <person name="Hamidou F."/>
            <person name="Sanogo M.D."/>
            <person name="Zwaenepoel A."/>
            <person name="Wallace J."/>
            <person name="Van De Peer Y."/>
            <person name="Van Deynze A."/>
        </authorList>
    </citation>
    <scope>NUCLEOTIDE SEQUENCE</scope>
    <source>
        <tissue evidence="2">Leaves</tissue>
    </source>
</reference>
<dbReference type="InterPro" id="IPR008004">
    <property type="entry name" value="OCTOPUS-like"/>
</dbReference>